<dbReference type="EMBL" id="CAADFV010000275">
    <property type="protein sequence ID" value="VFK70907.1"/>
    <property type="molecule type" value="Genomic_DNA"/>
</dbReference>
<protein>
    <submittedName>
        <fullName evidence="2">Uncharacterized protein</fullName>
    </submittedName>
</protein>
<reference evidence="2" key="1">
    <citation type="submission" date="2019-02" db="EMBL/GenBank/DDBJ databases">
        <authorList>
            <person name="Gruber-Vodicka R. H."/>
            <person name="Seah K. B. B."/>
        </authorList>
    </citation>
    <scope>NUCLEOTIDE SEQUENCE</scope>
    <source>
        <strain evidence="3">BECK_BY2</strain>
        <strain evidence="2">BECK_BY3</strain>
    </source>
</reference>
<organism evidence="2">
    <name type="scientific">Candidatus Kentrum sp. TUN</name>
    <dbReference type="NCBI Taxonomy" id="2126343"/>
    <lineage>
        <taxon>Bacteria</taxon>
        <taxon>Pseudomonadati</taxon>
        <taxon>Pseudomonadota</taxon>
        <taxon>Gammaproteobacteria</taxon>
        <taxon>Candidatus Kentrum</taxon>
    </lineage>
</organism>
<accession>A0A451A704</accession>
<feature type="region of interest" description="Disordered" evidence="1">
    <location>
        <begin position="49"/>
        <end position="69"/>
    </location>
</feature>
<name>A0A451A704_9GAMM</name>
<proteinExistence type="predicted"/>
<dbReference type="EMBL" id="CAADFY010000272">
    <property type="protein sequence ID" value="VFK61809.1"/>
    <property type="molecule type" value="Genomic_DNA"/>
</dbReference>
<sequence length="69" mass="7795">MGYHASEHLQDAPDRGEGWIAIKWRQPAEGGKAAAYKVQRRAHQRVTNRVANRIGDGHGARRLCPSYRD</sequence>
<evidence type="ECO:0000313" key="2">
    <source>
        <dbReference type="EMBL" id="VFK61809.1"/>
    </source>
</evidence>
<dbReference type="AlphaFoldDB" id="A0A451A704"/>
<evidence type="ECO:0000256" key="1">
    <source>
        <dbReference type="SAM" id="MobiDB-lite"/>
    </source>
</evidence>
<evidence type="ECO:0000313" key="3">
    <source>
        <dbReference type="EMBL" id="VFK70907.1"/>
    </source>
</evidence>
<gene>
    <name evidence="3" type="ORF">BECKTUN1418E_GA0071001_12753</name>
    <name evidence="2" type="ORF">BECKTUN1418F_GA0071002_12723</name>
</gene>